<dbReference type="Gene3D" id="3.20.20.70">
    <property type="entry name" value="Aldolase class I"/>
    <property type="match status" value="1"/>
</dbReference>
<keyword evidence="2" id="KW-0949">S-adenosyl-L-methionine</keyword>
<evidence type="ECO:0000256" key="4">
    <source>
        <dbReference type="ARBA" id="ARBA00023004"/>
    </source>
</evidence>
<reference evidence="8" key="1">
    <citation type="submission" date="2017-05" db="EMBL/GenBank/DDBJ databases">
        <authorList>
            <person name="Sharma S."/>
            <person name="Sidhu C."/>
            <person name="Pinnaka A.K."/>
        </authorList>
    </citation>
    <scope>NUCLEOTIDE SEQUENCE [LARGE SCALE GENOMIC DNA]</scope>
    <source>
        <strain evidence="8">AK93</strain>
    </source>
</reference>
<keyword evidence="5" id="KW-0411">Iron-sulfur</keyword>
<evidence type="ECO:0000256" key="2">
    <source>
        <dbReference type="ARBA" id="ARBA00022691"/>
    </source>
</evidence>
<feature type="domain" description="Radical SAM core" evidence="6">
    <location>
        <begin position="35"/>
        <end position="113"/>
    </location>
</feature>
<dbReference type="GO" id="GO:0003824">
    <property type="term" value="F:catalytic activity"/>
    <property type="evidence" value="ECO:0007669"/>
    <property type="project" value="InterPro"/>
</dbReference>
<keyword evidence="8" id="KW-1185">Reference proteome</keyword>
<protein>
    <recommendedName>
        <fullName evidence="6">Radical SAM core domain-containing protein</fullName>
    </recommendedName>
</protein>
<dbReference type="AlphaFoldDB" id="A0A3E0WVW9"/>
<dbReference type="InterPro" id="IPR007197">
    <property type="entry name" value="rSAM"/>
</dbReference>
<dbReference type="SUPFAM" id="SSF102114">
    <property type="entry name" value="Radical SAM enzymes"/>
    <property type="match status" value="1"/>
</dbReference>
<comment type="caution">
    <text evidence="7">The sequence shown here is derived from an EMBL/GenBank/DDBJ whole genome shotgun (WGS) entry which is preliminary data.</text>
</comment>
<dbReference type="GO" id="GO:0046872">
    <property type="term" value="F:metal ion binding"/>
    <property type="evidence" value="ECO:0007669"/>
    <property type="project" value="UniProtKB-KW"/>
</dbReference>
<dbReference type="InterPro" id="IPR013785">
    <property type="entry name" value="Aldolase_TIM"/>
</dbReference>
<evidence type="ECO:0000256" key="3">
    <source>
        <dbReference type="ARBA" id="ARBA00022723"/>
    </source>
</evidence>
<name>A0A3E0WVW9_9GAMM</name>
<sequence>MKGASLKAYLQDPFLAGLFGEIKAAGNMKSSLLDLTHKCNLRCVGCYFFVEGMDRHKKISSRREFEAFVEAEKARGTNMLTVVGGEPALELDRLRLLAKHFKLTVVTNGSLPVPRDGLENIRVAVSFGGRVARYVLRGQDKRDVFSEALSNFKGDDRVGFYYTTVAGCTDGIESATDRMIQNGNYVAYNFYADLAKQGGKYNHRLGFADAIDKINRMIEKYPRQVVSSPYINSTIAKRNLFGVPWGYNVCPSVTFDHPANQERMREGKKYPTQFRAYNADLRTTRRCCVGSARDCETCTDLWATYGWVIGSMKEHLRSKQDFTNWLLTTYIFYMQTGFIDGSKNLYKLPDIYRRFRIETETNTAPSENRTLALDVGDACHAS</sequence>
<gene>
    <name evidence="7" type="ORF">CAL65_11885</name>
</gene>
<dbReference type="Proteomes" id="UP000256763">
    <property type="component" value="Unassembled WGS sequence"/>
</dbReference>
<evidence type="ECO:0000313" key="7">
    <source>
        <dbReference type="EMBL" id="RFA36145.1"/>
    </source>
</evidence>
<evidence type="ECO:0000256" key="1">
    <source>
        <dbReference type="ARBA" id="ARBA00001966"/>
    </source>
</evidence>
<evidence type="ECO:0000313" key="8">
    <source>
        <dbReference type="Proteomes" id="UP000256763"/>
    </source>
</evidence>
<keyword evidence="3" id="KW-0479">Metal-binding</keyword>
<evidence type="ECO:0000259" key="6">
    <source>
        <dbReference type="Pfam" id="PF04055"/>
    </source>
</evidence>
<dbReference type="RefSeq" id="WP_116347908.1">
    <property type="nucleotide sequence ID" value="NZ_NFZW01000010.1"/>
</dbReference>
<dbReference type="EMBL" id="NFZW01000010">
    <property type="protein sequence ID" value="RFA36145.1"/>
    <property type="molecule type" value="Genomic_DNA"/>
</dbReference>
<dbReference type="GO" id="GO:0051536">
    <property type="term" value="F:iron-sulfur cluster binding"/>
    <property type="evidence" value="ECO:0007669"/>
    <property type="project" value="UniProtKB-KW"/>
</dbReference>
<dbReference type="InterPro" id="IPR058240">
    <property type="entry name" value="rSAM_sf"/>
</dbReference>
<evidence type="ECO:0000256" key="5">
    <source>
        <dbReference type="ARBA" id="ARBA00023014"/>
    </source>
</evidence>
<keyword evidence="4" id="KW-0408">Iron</keyword>
<organism evidence="7 8">
    <name type="scientific">Alkalilimnicola ehrlichii</name>
    <dbReference type="NCBI Taxonomy" id="351052"/>
    <lineage>
        <taxon>Bacteria</taxon>
        <taxon>Pseudomonadati</taxon>
        <taxon>Pseudomonadota</taxon>
        <taxon>Gammaproteobacteria</taxon>
        <taxon>Chromatiales</taxon>
        <taxon>Ectothiorhodospiraceae</taxon>
        <taxon>Alkalilimnicola</taxon>
    </lineage>
</organism>
<comment type="cofactor">
    <cofactor evidence="1">
        <name>[4Fe-4S] cluster</name>
        <dbReference type="ChEBI" id="CHEBI:49883"/>
    </cofactor>
</comment>
<dbReference type="CDD" id="cd01335">
    <property type="entry name" value="Radical_SAM"/>
    <property type="match status" value="1"/>
</dbReference>
<dbReference type="SFLD" id="SFLDS00029">
    <property type="entry name" value="Radical_SAM"/>
    <property type="match status" value="1"/>
</dbReference>
<dbReference type="Pfam" id="PF04055">
    <property type="entry name" value="Radical_SAM"/>
    <property type="match status" value="1"/>
</dbReference>
<proteinExistence type="predicted"/>
<accession>A0A3E0WVW9</accession>